<proteinExistence type="predicted"/>
<dbReference type="InterPro" id="IPR029016">
    <property type="entry name" value="GAF-like_dom_sf"/>
</dbReference>
<dbReference type="Gene3D" id="1.10.10.10">
    <property type="entry name" value="Winged helix-like DNA-binding domain superfamily/Winged helix DNA-binding domain"/>
    <property type="match status" value="1"/>
</dbReference>
<feature type="domain" description="ANTAR" evidence="3">
    <location>
        <begin position="165"/>
        <end position="230"/>
    </location>
</feature>
<evidence type="ECO:0000259" key="3">
    <source>
        <dbReference type="SMART" id="SM01012"/>
    </source>
</evidence>
<organism evidence="4 5">
    <name type="scientific">Pseudonocardia lutea</name>
    <dbReference type="NCBI Taxonomy" id="2172015"/>
    <lineage>
        <taxon>Bacteria</taxon>
        <taxon>Bacillati</taxon>
        <taxon>Actinomycetota</taxon>
        <taxon>Actinomycetes</taxon>
        <taxon>Pseudonocardiales</taxon>
        <taxon>Pseudonocardiaceae</taxon>
        <taxon>Pseudonocardia</taxon>
    </lineage>
</organism>
<accession>A0ABW1I8G9</accession>
<dbReference type="InterPro" id="IPR005561">
    <property type="entry name" value="ANTAR"/>
</dbReference>
<dbReference type="Proteomes" id="UP001596119">
    <property type="component" value="Unassembled WGS sequence"/>
</dbReference>
<dbReference type="SMART" id="SM01012">
    <property type="entry name" value="ANTAR"/>
    <property type="match status" value="1"/>
</dbReference>
<sequence length="242" mass="24100">MSAAGGPRARVWDLLVAAAARRGSPTVSPQDVCRACVDDLAVAGVALVGVSPRGRQLLAATDDGTRAVEEWHQATGRGPAVDATEGRTVVVEAARTEPDAAFAVAAARAGVGALAAVPVRVGTTVVGVLTLVRGTPGPFAEDTLAAAAAYADAAGAVLLDGPEHGDGAAPAALEAGEDTGVADPDQAVVLQAVGMVAAQLGVDVDEARRRMGAYAGERGTTLGEVARAVVTRRLRMGPGSGR</sequence>
<dbReference type="RefSeq" id="WP_379566050.1">
    <property type="nucleotide sequence ID" value="NZ_JBHSQK010000023.1"/>
</dbReference>
<gene>
    <name evidence="4" type="ORF">ACFQH9_11850</name>
</gene>
<keyword evidence="2" id="KW-0804">Transcription</keyword>
<evidence type="ECO:0000313" key="5">
    <source>
        <dbReference type="Proteomes" id="UP001596119"/>
    </source>
</evidence>
<evidence type="ECO:0000256" key="2">
    <source>
        <dbReference type="ARBA" id="ARBA00023163"/>
    </source>
</evidence>
<keyword evidence="1" id="KW-0805">Transcription regulation</keyword>
<dbReference type="InterPro" id="IPR036388">
    <property type="entry name" value="WH-like_DNA-bd_sf"/>
</dbReference>
<protein>
    <submittedName>
        <fullName evidence="4">ANTAR domain-containing protein</fullName>
    </submittedName>
</protein>
<dbReference type="SUPFAM" id="SSF55781">
    <property type="entry name" value="GAF domain-like"/>
    <property type="match status" value="1"/>
</dbReference>
<dbReference type="Gene3D" id="3.30.450.40">
    <property type="match status" value="1"/>
</dbReference>
<keyword evidence="5" id="KW-1185">Reference proteome</keyword>
<name>A0ABW1I8G9_9PSEU</name>
<evidence type="ECO:0000313" key="4">
    <source>
        <dbReference type="EMBL" id="MFC5948971.1"/>
    </source>
</evidence>
<dbReference type="EMBL" id="JBHSQK010000023">
    <property type="protein sequence ID" value="MFC5948971.1"/>
    <property type="molecule type" value="Genomic_DNA"/>
</dbReference>
<dbReference type="InterPro" id="IPR003018">
    <property type="entry name" value="GAF"/>
</dbReference>
<reference evidence="5" key="1">
    <citation type="journal article" date="2019" name="Int. J. Syst. Evol. Microbiol.">
        <title>The Global Catalogue of Microorganisms (GCM) 10K type strain sequencing project: providing services to taxonomists for standard genome sequencing and annotation.</title>
        <authorList>
            <consortium name="The Broad Institute Genomics Platform"/>
            <consortium name="The Broad Institute Genome Sequencing Center for Infectious Disease"/>
            <person name="Wu L."/>
            <person name="Ma J."/>
        </authorList>
    </citation>
    <scope>NUCLEOTIDE SEQUENCE [LARGE SCALE GENOMIC DNA]</scope>
    <source>
        <strain evidence="5">CGMCC 4.7397</strain>
    </source>
</reference>
<comment type="caution">
    <text evidence="4">The sequence shown here is derived from an EMBL/GenBank/DDBJ whole genome shotgun (WGS) entry which is preliminary data.</text>
</comment>
<dbReference type="Pfam" id="PF03861">
    <property type="entry name" value="ANTAR"/>
    <property type="match status" value="1"/>
</dbReference>
<dbReference type="Pfam" id="PF13185">
    <property type="entry name" value="GAF_2"/>
    <property type="match status" value="1"/>
</dbReference>
<evidence type="ECO:0000256" key="1">
    <source>
        <dbReference type="ARBA" id="ARBA00023015"/>
    </source>
</evidence>